<proteinExistence type="predicted"/>
<reference evidence="2" key="1">
    <citation type="submission" date="2019-01" db="EMBL/GenBank/DDBJ databases">
        <title>Genomic analysis of Salicibibacter sp. NKC3-5.</title>
        <authorList>
            <person name="Oh Y.J."/>
        </authorList>
    </citation>
    <scope>NUCLEOTIDE SEQUENCE [LARGE SCALE GENOMIC DNA]</scope>
    <source>
        <strain evidence="2">NKC3-5</strain>
    </source>
</reference>
<dbReference type="InterPro" id="IPR038735">
    <property type="entry name" value="MSMEG_1276-like_NTP-PPase_dom"/>
</dbReference>
<keyword evidence="1" id="KW-0378">Hydrolase</keyword>
<dbReference type="KEGG" id="sale:EPH95_13595"/>
<dbReference type="OrthoDB" id="9813491at2"/>
<dbReference type="EMBL" id="CP035485">
    <property type="protein sequence ID" value="QDI92088.1"/>
    <property type="molecule type" value="Genomic_DNA"/>
</dbReference>
<organism evidence="1 2">
    <name type="scientific">Salicibibacter halophilus</name>
    <dbReference type="NCBI Taxonomy" id="2502791"/>
    <lineage>
        <taxon>Bacteria</taxon>
        <taxon>Bacillati</taxon>
        <taxon>Bacillota</taxon>
        <taxon>Bacilli</taxon>
        <taxon>Bacillales</taxon>
        <taxon>Bacillaceae</taxon>
        <taxon>Salicibibacter</taxon>
    </lineage>
</organism>
<protein>
    <submittedName>
        <fullName evidence="1">Phosphoribosyl-ATP pyrophosphohydrolase</fullName>
    </submittedName>
</protein>
<keyword evidence="2" id="KW-1185">Reference proteome</keyword>
<gene>
    <name evidence="1" type="ORF">EPH95_13595</name>
</gene>
<dbReference type="GO" id="GO:0016787">
    <property type="term" value="F:hydrolase activity"/>
    <property type="evidence" value="ECO:0007669"/>
    <property type="project" value="UniProtKB-KW"/>
</dbReference>
<name>A0A514LJQ6_9BACI</name>
<dbReference type="RefSeq" id="WP_142090604.1">
    <property type="nucleotide sequence ID" value="NZ_CP035485.1"/>
</dbReference>
<dbReference type="AlphaFoldDB" id="A0A514LJQ6"/>
<dbReference type="CDD" id="cd11532">
    <property type="entry name" value="NTP-PPase_COG4997"/>
    <property type="match status" value="1"/>
</dbReference>
<evidence type="ECO:0000313" key="2">
    <source>
        <dbReference type="Proteomes" id="UP000319756"/>
    </source>
</evidence>
<evidence type="ECO:0000313" key="1">
    <source>
        <dbReference type="EMBL" id="QDI92088.1"/>
    </source>
</evidence>
<sequence>MPKYHKLVRDKIPEIIENQGKKVKIRTLDKKAYHQELRTKLQEEIKEYLNADSSSQSMEELADVLEVIHHLAESHDASFEDVEKVRKEKAEERGGFKERIWLEEVHDD</sequence>
<accession>A0A514LJQ6</accession>
<dbReference type="Proteomes" id="UP000319756">
    <property type="component" value="Chromosome"/>
</dbReference>
<dbReference type="SUPFAM" id="SSF101386">
    <property type="entry name" value="all-alpha NTP pyrophosphatases"/>
    <property type="match status" value="1"/>
</dbReference>